<gene>
    <name evidence="2" type="ORF">GCM10010394_47470</name>
</gene>
<dbReference type="EMBL" id="BAAACA010000034">
    <property type="protein sequence ID" value="GAA0612160.1"/>
    <property type="molecule type" value="Genomic_DNA"/>
</dbReference>
<reference evidence="2 3" key="1">
    <citation type="journal article" date="2019" name="Int. J. Syst. Evol. Microbiol.">
        <title>The Global Catalogue of Microorganisms (GCM) 10K type strain sequencing project: providing services to taxonomists for standard genome sequencing and annotation.</title>
        <authorList>
            <consortium name="The Broad Institute Genomics Platform"/>
            <consortium name="The Broad Institute Genome Sequencing Center for Infectious Disease"/>
            <person name="Wu L."/>
            <person name="Ma J."/>
        </authorList>
    </citation>
    <scope>NUCLEOTIDE SEQUENCE [LARGE SCALE GENOMIC DNA]</scope>
    <source>
        <strain evidence="2 3">JCM 5067</strain>
    </source>
</reference>
<keyword evidence="3" id="KW-1185">Reference proteome</keyword>
<name>A0ABN1GID0_9ACTN</name>
<evidence type="ECO:0000313" key="3">
    <source>
        <dbReference type="Proteomes" id="UP001500668"/>
    </source>
</evidence>
<protein>
    <submittedName>
        <fullName evidence="2">Uncharacterized protein</fullName>
    </submittedName>
</protein>
<dbReference type="RefSeq" id="WP_344076354.1">
    <property type="nucleotide sequence ID" value="NZ_BAAACA010000034.1"/>
</dbReference>
<feature type="compositionally biased region" description="Polar residues" evidence="1">
    <location>
        <begin position="1"/>
        <end position="11"/>
    </location>
</feature>
<evidence type="ECO:0000256" key="1">
    <source>
        <dbReference type="SAM" id="MobiDB-lite"/>
    </source>
</evidence>
<evidence type="ECO:0000313" key="2">
    <source>
        <dbReference type="EMBL" id="GAA0612160.1"/>
    </source>
</evidence>
<organism evidence="2 3">
    <name type="scientific">Streptomyces crystallinus</name>
    <dbReference type="NCBI Taxonomy" id="68191"/>
    <lineage>
        <taxon>Bacteria</taxon>
        <taxon>Bacillati</taxon>
        <taxon>Actinomycetota</taxon>
        <taxon>Actinomycetes</taxon>
        <taxon>Kitasatosporales</taxon>
        <taxon>Streptomycetaceae</taxon>
        <taxon>Streptomyces</taxon>
    </lineage>
</organism>
<accession>A0ABN1GID0</accession>
<comment type="caution">
    <text evidence="2">The sequence shown here is derived from an EMBL/GenBank/DDBJ whole genome shotgun (WGS) entry which is preliminary data.</text>
</comment>
<dbReference type="Proteomes" id="UP001500668">
    <property type="component" value="Unassembled WGS sequence"/>
</dbReference>
<feature type="compositionally biased region" description="Gly residues" evidence="1">
    <location>
        <begin position="19"/>
        <end position="32"/>
    </location>
</feature>
<feature type="region of interest" description="Disordered" evidence="1">
    <location>
        <begin position="1"/>
        <end position="47"/>
    </location>
</feature>
<proteinExistence type="predicted"/>
<sequence>MGRTNGTSGSDQSEEGDIYGAGQGDTGNGQGHGSDEDRMGGGAPSDS</sequence>